<comment type="caution">
    <text evidence="3">The sequence shown here is derived from an EMBL/GenBank/DDBJ whole genome shotgun (WGS) entry which is preliminary data.</text>
</comment>
<name>A0A2T0T067_9PSEU</name>
<proteinExistence type="predicted"/>
<evidence type="ECO:0000313" key="3">
    <source>
        <dbReference type="EMBL" id="PRY39013.1"/>
    </source>
</evidence>
<keyword evidence="4" id="KW-1185">Reference proteome</keyword>
<evidence type="ECO:0000256" key="2">
    <source>
        <dbReference type="SAM" id="SignalP"/>
    </source>
</evidence>
<gene>
    <name evidence="3" type="ORF">CLV43_108413</name>
</gene>
<organism evidence="3 4">
    <name type="scientific">Umezawaea tangerina</name>
    <dbReference type="NCBI Taxonomy" id="84725"/>
    <lineage>
        <taxon>Bacteria</taxon>
        <taxon>Bacillati</taxon>
        <taxon>Actinomycetota</taxon>
        <taxon>Actinomycetes</taxon>
        <taxon>Pseudonocardiales</taxon>
        <taxon>Pseudonocardiaceae</taxon>
        <taxon>Umezawaea</taxon>
    </lineage>
</organism>
<evidence type="ECO:0000256" key="1">
    <source>
        <dbReference type="SAM" id="MobiDB-lite"/>
    </source>
</evidence>
<evidence type="ECO:0000313" key="4">
    <source>
        <dbReference type="Proteomes" id="UP000239494"/>
    </source>
</evidence>
<feature type="signal peptide" evidence="2">
    <location>
        <begin position="1"/>
        <end position="26"/>
    </location>
</feature>
<dbReference type="EMBL" id="PVTF01000008">
    <property type="protein sequence ID" value="PRY39013.1"/>
    <property type="molecule type" value="Genomic_DNA"/>
</dbReference>
<dbReference type="AlphaFoldDB" id="A0A2T0T067"/>
<reference evidence="3 4" key="1">
    <citation type="submission" date="2018-03" db="EMBL/GenBank/DDBJ databases">
        <title>Genomic Encyclopedia of Archaeal and Bacterial Type Strains, Phase II (KMG-II): from individual species to whole genera.</title>
        <authorList>
            <person name="Goeker M."/>
        </authorList>
    </citation>
    <scope>NUCLEOTIDE SEQUENCE [LARGE SCALE GENOMIC DNA]</scope>
    <source>
        <strain evidence="3 4">DSM 44720</strain>
    </source>
</reference>
<dbReference type="Proteomes" id="UP000239494">
    <property type="component" value="Unassembled WGS sequence"/>
</dbReference>
<dbReference type="RefSeq" id="WP_106190423.1">
    <property type="nucleotide sequence ID" value="NZ_PVTF01000008.1"/>
</dbReference>
<dbReference type="OrthoDB" id="8670884at2"/>
<keyword evidence="2" id="KW-0732">Signal</keyword>
<dbReference type="Pfam" id="PF21274">
    <property type="entry name" value="Rng_hyd_C"/>
    <property type="match status" value="1"/>
</dbReference>
<feature type="region of interest" description="Disordered" evidence="1">
    <location>
        <begin position="162"/>
        <end position="183"/>
    </location>
</feature>
<protein>
    <submittedName>
        <fullName evidence="3">Uncharacterized protein</fullName>
    </submittedName>
</protein>
<accession>A0A2T0T067</accession>
<dbReference type="Gene3D" id="3.40.30.120">
    <property type="match status" value="1"/>
</dbReference>
<sequence length="183" mass="19040">MPVARRLAANTLAQAAVSMTFTAANAALRDLLGELIDQRGDTAATLTGWLSGLEVHYPASPGAHPSQGDRLPDLLTGRGRVHSLLAPDRFLLVGLGGRALDPALSGLLPDGHPRLDVVTSHDGWSDLTAALVRPDGHLAHGWSGHDVPGRDDVATVVEQWTTPGPDVPGDLVTASPAAARRDA</sequence>
<feature type="chain" id="PRO_5015467107" evidence="2">
    <location>
        <begin position="27"/>
        <end position="183"/>
    </location>
</feature>